<dbReference type="Gene3D" id="3.40.50.300">
    <property type="entry name" value="P-loop containing nucleotide triphosphate hydrolases"/>
    <property type="match status" value="1"/>
</dbReference>
<dbReference type="Proteomes" id="UP000241890">
    <property type="component" value="Unassembled WGS sequence"/>
</dbReference>
<reference evidence="1 2" key="1">
    <citation type="submission" date="2017-12" db="EMBL/GenBank/DDBJ databases">
        <title>Sequencing, de novo assembly and annotation of complete genome of a new Thraustochytrid species, strain FCC1311.</title>
        <authorList>
            <person name="Sedici K."/>
            <person name="Godart F."/>
            <person name="Aiese Cigliano R."/>
            <person name="Sanseverino W."/>
            <person name="Barakat M."/>
            <person name="Ortet P."/>
            <person name="Marechal E."/>
            <person name="Cagnac O."/>
            <person name="Amato A."/>
        </authorList>
    </citation>
    <scope>NUCLEOTIDE SEQUENCE [LARGE SCALE GENOMIC DNA]</scope>
</reference>
<dbReference type="InterPro" id="IPR027417">
    <property type="entry name" value="P-loop_NTPase"/>
</dbReference>
<accession>A0A2R5GRT4</accession>
<dbReference type="EMBL" id="BEYU01000162">
    <property type="protein sequence ID" value="GBG33560.1"/>
    <property type="molecule type" value="Genomic_DNA"/>
</dbReference>
<evidence type="ECO:0000313" key="2">
    <source>
        <dbReference type="Proteomes" id="UP000241890"/>
    </source>
</evidence>
<evidence type="ECO:0000313" key="1">
    <source>
        <dbReference type="EMBL" id="GBG33560.1"/>
    </source>
</evidence>
<comment type="caution">
    <text evidence="1">The sequence shown here is derived from an EMBL/GenBank/DDBJ whole genome shotgun (WGS) entry which is preliminary data.</text>
</comment>
<dbReference type="InParanoid" id="A0A2R5GRT4"/>
<sequence>MGDLEDAWKKLKNPKLPETDKESAQRRFDRVYRLAVRGLDIWLDHFLDDWYLEKGFFGCYHPLSMQVRALTCYGSWDWLHGIMRDEYLTPDVSQAISNMRSLWHIGIKEMMHESLCMLEYQYTHVLPAYCDCDSNVKRARMARDVHGVPPHSLSDLSAKQLAKIDKLVEADNEFYEASVEEFMLRLREVETRTGKRILCKSPKV</sequence>
<dbReference type="OrthoDB" id="446302at2759"/>
<name>A0A2R5GRT4_9STRA</name>
<organism evidence="1 2">
    <name type="scientific">Hondaea fermentalgiana</name>
    <dbReference type="NCBI Taxonomy" id="2315210"/>
    <lineage>
        <taxon>Eukaryota</taxon>
        <taxon>Sar</taxon>
        <taxon>Stramenopiles</taxon>
        <taxon>Bigyra</taxon>
        <taxon>Labyrinthulomycetes</taxon>
        <taxon>Thraustochytrida</taxon>
        <taxon>Thraustochytriidae</taxon>
        <taxon>Hondaea</taxon>
    </lineage>
</organism>
<dbReference type="AlphaFoldDB" id="A0A2R5GRT4"/>
<keyword evidence="2" id="KW-1185">Reference proteome</keyword>
<proteinExistence type="predicted"/>
<protein>
    <submittedName>
        <fullName evidence="1">Uncharacterized protein</fullName>
    </submittedName>
</protein>
<gene>
    <name evidence="1" type="ORF">FCC1311_097832</name>
</gene>